<organism evidence="3 4">
    <name type="scientific">Megasphaera micronuciformis F0359</name>
    <dbReference type="NCBI Taxonomy" id="706434"/>
    <lineage>
        <taxon>Bacteria</taxon>
        <taxon>Bacillati</taxon>
        <taxon>Bacillota</taxon>
        <taxon>Negativicutes</taxon>
        <taxon>Veillonellales</taxon>
        <taxon>Veillonellaceae</taxon>
        <taxon>Megasphaera</taxon>
    </lineage>
</organism>
<dbReference type="CDD" id="cd21141">
    <property type="entry name" value="Cas6_III-like"/>
    <property type="match status" value="1"/>
</dbReference>
<dbReference type="AlphaFoldDB" id="E2ZE74"/>
<gene>
    <name evidence="3" type="ORF">HMPREF9429_01776</name>
</gene>
<keyword evidence="4" id="KW-1185">Reference proteome</keyword>
<name>E2ZE74_9FIRM</name>
<feature type="transmembrane region" description="Helical" evidence="1">
    <location>
        <begin position="199"/>
        <end position="218"/>
    </location>
</feature>
<keyword evidence="1" id="KW-0472">Membrane</keyword>
<evidence type="ECO:0000313" key="4">
    <source>
        <dbReference type="Proteomes" id="UP000003195"/>
    </source>
</evidence>
<dbReference type="Gene3D" id="3.30.70.1900">
    <property type="match status" value="1"/>
</dbReference>
<dbReference type="eggNOG" id="COG5551">
    <property type="taxonomic scope" value="Bacteria"/>
</dbReference>
<dbReference type="EMBL" id="AECS01000049">
    <property type="protein sequence ID" value="EFQ03348.1"/>
    <property type="molecule type" value="Genomic_DNA"/>
</dbReference>
<keyword evidence="1" id="KW-0812">Transmembrane</keyword>
<feature type="domain" description="CRISPR-associated protein Cas6 C-terminal" evidence="2">
    <location>
        <begin position="108"/>
        <end position="221"/>
    </location>
</feature>
<accession>E2ZE74</accession>
<dbReference type="InterPro" id="IPR019267">
    <property type="entry name" value="CRISPR-assoc_Cas6_C"/>
</dbReference>
<comment type="caution">
    <text evidence="3">The sequence shown here is derived from an EMBL/GenBank/DDBJ whole genome shotgun (WGS) entry which is preliminary data.</text>
</comment>
<evidence type="ECO:0000259" key="2">
    <source>
        <dbReference type="Pfam" id="PF10040"/>
    </source>
</evidence>
<proteinExistence type="predicted"/>
<dbReference type="Pfam" id="PF10040">
    <property type="entry name" value="CRISPR_Cas6"/>
    <property type="match status" value="1"/>
</dbReference>
<dbReference type="HOGENOM" id="CLU_063836_2_0_9"/>
<reference evidence="3 4" key="1">
    <citation type="submission" date="2010-08" db="EMBL/GenBank/DDBJ databases">
        <authorList>
            <person name="Weinstock G."/>
            <person name="Sodergren E."/>
            <person name="Clifton S."/>
            <person name="Fulton L."/>
            <person name="Fulton B."/>
            <person name="Courtney L."/>
            <person name="Fronick C."/>
            <person name="Harrison M."/>
            <person name="Strong C."/>
            <person name="Farmer C."/>
            <person name="Delahaunty K."/>
            <person name="Markovic C."/>
            <person name="Hall O."/>
            <person name="Minx P."/>
            <person name="Tomlinson C."/>
            <person name="Mitreva M."/>
            <person name="Hou S."/>
            <person name="Chen J."/>
            <person name="Wollam A."/>
            <person name="Pepin K.H."/>
            <person name="Johnson M."/>
            <person name="Bhonagiri V."/>
            <person name="Zhang X."/>
            <person name="Suruliraj S."/>
            <person name="Warren W."/>
            <person name="Chinwalla A."/>
            <person name="Mardis E.R."/>
            <person name="Wilson R.K."/>
        </authorList>
    </citation>
    <scope>NUCLEOTIDE SEQUENCE [LARGE SCALE GENOMIC DNA]</scope>
    <source>
        <strain evidence="3 4">F0359</strain>
    </source>
</reference>
<dbReference type="OrthoDB" id="425607at2"/>
<evidence type="ECO:0000313" key="3">
    <source>
        <dbReference type="EMBL" id="EFQ03348.1"/>
    </source>
</evidence>
<dbReference type="STRING" id="706434.HMPREF9429_01776"/>
<evidence type="ECO:0000256" key="1">
    <source>
        <dbReference type="SAM" id="Phobius"/>
    </source>
</evidence>
<keyword evidence="1" id="KW-1133">Transmembrane helix</keyword>
<dbReference type="Proteomes" id="UP000003195">
    <property type="component" value="Unassembled WGS sequence"/>
</dbReference>
<protein>
    <submittedName>
        <fullName evidence="3">Putative CRISPR-associated endoribonuclease Cas6</fullName>
    </submittedName>
</protein>
<sequence>MGSVIHGALMEKLGEEWGNVLHEMTVRPFHQYLFFHKKRKVFIWHIGVVDDALFDALSEILELRKLYIKKHECDLYLSDPTLLAETTFDTLAAQAFTTEHLPYGCRLMLHTPTTCKHDGAYDVFPDLNRIFYGLDNKWNAFSKELCLEQEGLEAVLGNACRIGKYELRSALFSLEGSRINGYEGMIQLNFRGNEMTRRIVMLLLMWASFTGIGIKTALGMGGCSCEFLYKE</sequence>